<dbReference type="Proteomes" id="UP000276133">
    <property type="component" value="Unassembled WGS sequence"/>
</dbReference>
<feature type="transmembrane region" description="Helical" evidence="1">
    <location>
        <begin position="161"/>
        <end position="180"/>
    </location>
</feature>
<keyword evidence="3" id="KW-1185">Reference proteome</keyword>
<sequence length="230" mass="27058">MLTINILKKFSKKWEIVWYDFDCLIRDQVVLNKSYKFLNNFCTTNKLEIFLKFILFDLLIWPKNAYQHISPNQHFNNKISTHLIGAFELMQGGLDQTNINTRLQIQVAFAQNGCEQTPKLGLEVSIGTFDYLHHQQNGRVIFDDKIFLQIEFTIHQHVQDIVAHIFVGHLILAYLINQFIEWQLFYVQLVGRVTFAPTLFMFFGRMVLVLINLGLKVFFCFLALFFHACL</sequence>
<name>A0A3M7PNY9_BRAPC</name>
<evidence type="ECO:0000313" key="2">
    <source>
        <dbReference type="EMBL" id="RNA00846.1"/>
    </source>
</evidence>
<gene>
    <name evidence="2" type="ORF">BpHYR1_038416</name>
</gene>
<comment type="caution">
    <text evidence="2">The sequence shown here is derived from an EMBL/GenBank/DDBJ whole genome shotgun (WGS) entry which is preliminary data.</text>
</comment>
<dbReference type="AlphaFoldDB" id="A0A3M7PNY9"/>
<organism evidence="2 3">
    <name type="scientific">Brachionus plicatilis</name>
    <name type="common">Marine rotifer</name>
    <name type="synonym">Brachionus muelleri</name>
    <dbReference type="NCBI Taxonomy" id="10195"/>
    <lineage>
        <taxon>Eukaryota</taxon>
        <taxon>Metazoa</taxon>
        <taxon>Spiralia</taxon>
        <taxon>Gnathifera</taxon>
        <taxon>Rotifera</taxon>
        <taxon>Eurotatoria</taxon>
        <taxon>Monogononta</taxon>
        <taxon>Pseudotrocha</taxon>
        <taxon>Ploima</taxon>
        <taxon>Brachionidae</taxon>
        <taxon>Brachionus</taxon>
    </lineage>
</organism>
<feature type="transmembrane region" description="Helical" evidence="1">
    <location>
        <begin position="200"/>
        <end position="226"/>
    </location>
</feature>
<keyword evidence="1" id="KW-1133">Transmembrane helix</keyword>
<keyword evidence="1" id="KW-0472">Membrane</keyword>
<evidence type="ECO:0000313" key="3">
    <source>
        <dbReference type="Proteomes" id="UP000276133"/>
    </source>
</evidence>
<protein>
    <recommendedName>
        <fullName evidence="4">Transmembrane protein</fullName>
    </recommendedName>
</protein>
<evidence type="ECO:0000256" key="1">
    <source>
        <dbReference type="SAM" id="Phobius"/>
    </source>
</evidence>
<accession>A0A3M7PNY9</accession>
<reference evidence="2 3" key="1">
    <citation type="journal article" date="2018" name="Sci. Rep.">
        <title>Genomic signatures of local adaptation to the degree of environmental predictability in rotifers.</title>
        <authorList>
            <person name="Franch-Gras L."/>
            <person name="Hahn C."/>
            <person name="Garcia-Roger E.M."/>
            <person name="Carmona M.J."/>
            <person name="Serra M."/>
            <person name="Gomez A."/>
        </authorList>
    </citation>
    <scope>NUCLEOTIDE SEQUENCE [LARGE SCALE GENOMIC DNA]</scope>
    <source>
        <strain evidence="2">HYR1</strain>
    </source>
</reference>
<dbReference type="EMBL" id="REGN01009589">
    <property type="protein sequence ID" value="RNA00846.1"/>
    <property type="molecule type" value="Genomic_DNA"/>
</dbReference>
<keyword evidence="1" id="KW-0812">Transmembrane</keyword>
<evidence type="ECO:0008006" key="4">
    <source>
        <dbReference type="Google" id="ProtNLM"/>
    </source>
</evidence>
<proteinExistence type="predicted"/>